<sequence>MFPSREDVLTGLKRFKRLAKQDILASSLTSRPDFWHRQAEVRREEYTALMAWVEHEGVEAAYRRAAERYEALPLRSSSEEPSPEVGGRQQALEMFFHLLGLDQEQMAALREPEANSETEGLSVQRMGS</sequence>
<dbReference type="EMBL" id="AP014924">
    <property type="protein sequence ID" value="BAS27598.1"/>
    <property type="molecule type" value="Genomic_DNA"/>
</dbReference>
<proteinExistence type="predicted"/>
<reference evidence="3" key="2">
    <citation type="journal article" date="2016" name="Int. J. Syst. Evol. Microbiol.">
        <title>Complete genome sequence and cell structure of Limnochorda pilosa, a Gram-negative spore-former within the phylum Firmicutes.</title>
        <authorList>
            <person name="Watanabe M."/>
            <person name="Kojima H."/>
            <person name="Fukui M."/>
        </authorList>
    </citation>
    <scope>NUCLEOTIDE SEQUENCE [LARGE SCALE GENOMIC DNA]</scope>
    <source>
        <strain evidence="3">HC45</strain>
    </source>
</reference>
<gene>
    <name evidence="2" type="ORF">LIP_1752</name>
</gene>
<keyword evidence="3" id="KW-1185">Reference proteome</keyword>
<dbReference type="STRING" id="1555112.LIP_1752"/>
<reference evidence="3" key="1">
    <citation type="submission" date="2015-07" db="EMBL/GenBank/DDBJ databases">
        <title>Complete genome sequence and phylogenetic analysis of Limnochorda pilosa.</title>
        <authorList>
            <person name="Watanabe M."/>
            <person name="Kojima H."/>
            <person name="Fukui M."/>
        </authorList>
    </citation>
    <scope>NUCLEOTIDE SEQUENCE [LARGE SCALE GENOMIC DNA]</scope>
    <source>
        <strain evidence="3">HC45</strain>
    </source>
</reference>
<organism evidence="2 3">
    <name type="scientific">Limnochorda pilosa</name>
    <dbReference type="NCBI Taxonomy" id="1555112"/>
    <lineage>
        <taxon>Bacteria</taxon>
        <taxon>Bacillati</taxon>
        <taxon>Bacillota</taxon>
        <taxon>Limnochordia</taxon>
        <taxon>Limnochordales</taxon>
        <taxon>Limnochordaceae</taxon>
        <taxon>Limnochorda</taxon>
    </lineage>
</organism>
<dbReference type="KEGG" id="lpil:LIP_1752"/>
<dbReference type="OrthoDB" id="9968046at2"/>
<accession>A0A0K2SKF7</accession>
<feature type="compositionally biased region" description="Polar residues" evidence="1">
    <location>
        <begin position="115"/>
        <end position="128"/>
    </location>
</feature>
<dbReference type="AlphaFoldDB" id="A0A0K2SKF7"/>
<name>A0A0K2SKF7_LIMPI</name>
<evidence type="ECO:0000256" key="1">
    <source>
        <dbReference type="SAM" id="MobiDB-lite"/>
    </source>
</evidence>
<feature type="region of interest" description="Disordered" evidence="1">
    <location>
        <begin position="109"/>
        <end position="128"/>
    </location>
</feature>
<protein>
    <submittedName>
        <fullName evidence="2">Uncharacterized protein</fullName>
    </submittedName>
</protein>
<evidence type="ECO:0000313" key="3">
    <source>
        <dbReference type="Proteomes" id="UP000065807"/>
    </source>
</evidence>
<dbReference type="Proteomes" id="UP000065807">
    <property type="component" value="Chromosome"/>
</dbReference>
<evidence type="ECO:0000313" key="2">
    <source>
        <dbReference type="EMBL" id="BAS27598.1"/>
    </source>
</evidence>
<dbReference type="RefSeq" id="WP_068136673.1">
    <property type="nucleotide sequence ID" value="NZ_AP014924.1"/>
</dbReference>